<reference evidence="2" key="2">
    <citation type="journal article" date="2023" name="IMA Fungus">
        <title>Comparative genomic study of the Penicillium genus elucidates a diverse pangenome and 15 lateral gene transfer events.</title>
        <authorList>
            <person name="Petersen C."/>
            <person name="Sorensen T."/>
            <person name="Nielsen M.R."/>
            <person name="Sondergaard T.E."/>
            <person name="Sorensen J.L."/>
            <person name="Fitzpatrick D.A."/>
            <person name="Frisvad J.C."/>
            <person name="Nielsen K.L."/>
        </authorList>
    </citation>
    <scope>NUCLEOTIDE SEQUENCE</scope>
    <source>
        <strain evidence="2">IBT 22155</strain>
    </source>
</reference>
<accession>A0A9W9LA22</accession>
<name>A0A9W9LA22_9EURO</name>
<comment type="caution">
    <text evidence="2">The sequence shown here is derived from an EMBL/GenBank/DDBJ whole genome shotgun (WGS) entry which is preliminary data.</text>
</comment>
<dbReference type="EMBL" id="JAPQKL010000002">
    <property type="protein sequence ID" value="KAJ5144074.1"/>
    <property type="molecule type" value="Genomic_DNA"/>
</dbReference>
<evidence type="ECO:0000313" key="3">
    <source>
        <dbReference type="Proteomes" id="UP001149079"/>
    </source>
</evidence>
<gene>
    <name evidence="2" type="ORF">N7515_002861</name>
</gene>
<proteinExistence type="predicted"/>
<organism evidence="2 3">
    <name type="scientific">Penicillium bovifimosum</name>
    <dbReference type="NCBI Taxonomy" id="126998"/>
    <lineage>
        <taxon>Eukaryota</taxon>
        <taxon>Fungi</taxon>
        <taxon>Dikarya</taxon>
        <taxon>Ascomycota</taxon>
        <taxon>Pezizomycotina</taxon>
        <taxon>Eurotiomycetes</taxon>
        <taxon>Eurotiomycetidae</taxon>
        <taxon>Eurotiales</taxon>
        <taxon>Aspergillaceae</taxon>
        <taxon>Penicillium</taxon>
    </lineage>
</organism>
<dbReference type="GeneID" id="81402775"/>
<feature type="region of interest" description="Disordered" evidence="1">
    <location>
        <begin position="1"/>
        <end position="25"/>
    </location>
</feature>
<sequence>MAPRQSKVQPLGTPRQGTQQPLTFNHASPQQHDAAWALWVYASGRPFSIIEDRGFIEALPEARAYIQTSLSAPALWPVTGSGIYGGGRERQQATPIHQIPEFDLR</sequence>
<evidence type="ECO:0000256" key="1">
    <source>
        <dbReference type="SAM" id="MobiDB-lite"/>
    </source>
</evidence>
<dbReference type="RefSeq" id="XP_056525718.1">
    <property type="nucleotide sequence ID" value="XM_056663605.1"/>
</dbReference>
<protein>
    <submittedName>
        <fullName evidence="2">Uncharacterized protein</fullName>
    </submittedName>
</protein>
<keyword evidence="3" id="KW-1185">Reference proteome</keyword>
<reference evidence="2" key="1">
    <citation type="submission" date="2022-11" db="EMBL/GenBank/DDBJ databases">
        <authorList>
            <person name="Petersen C."/>
        </authorList>
    </citation>
    <scope>NUCLEOTIDE SEQUENCE</scope>
    <source>
        <strain evidence="2">IBT 22155</strain>
    </source>
</reference>
<evidence type="ECO:0000313" key="2">
    <source>
        <dbReference type="EMBL" id="KAJ5144074.1"/>
    </source>
</evidence>
<feature type="compositionally biased region" description="Polar residues" evidence="1">
    <location>
        <begin position="15"/>
        <end position="25"/>
    </location>
</feature>
<feature type="region of interest" description="Disordered" evidence="1">
    <location>
        <begin position="86"/>
        <end position="105"/>
    </location>
</feature>
<dbReference type="OrthoDB" id="10385092at2759"/>
<dbReference type="AlphaFoldDB" id="A0A9W9LA22"/>
<dbReference type="Proteomes" id="UP001149079">
    <property type="component" value="Unassembled WGS sequence"/>
</dbReference>